<dbReference type="AlphaFoldDB" id="X0Y7V2"/>
<protein>
    <recommendedName>
        <fullName evidence="2">N-acetyltransferase domain-containing protein</fullName>
    </recommendedName>
</protein>
<evidence type="ECO:0000313" key="1">
    <source>
        <dbReference type="EMBL" id="GAG51860.1"/>
    </source>
</evidence>
<organism evidence="1">
    <name type="scientific">marine sediment metagenome</name>
    <dbReference type="NCBI Taxonomy" id="412755"/>
    <lineage>
        <taxon>unclassified sequences</taxon>
        <taxon>metagenomes</taxon>
        <taxon>ecological metagenomes</taxon>
    </lineage>
</organism>
<evidence type="ECO:0008006" key="2">
    <source>
        <dbReference type="Google" id="ProtNLM"/>
    </source>
</evidence>
<proteinExistence type="predicted"/>
<sequence>NPPKGVDIVRLQSSHWAQYRQWLRTLYPPELTWHQSYNQAAFQPGLLGSIYRIFSGNQVRQWAAQQGPRLIGVLAWQPHSKYADHLWLASSPEDEGDTIAALFPRVQQKLHHRLRILLAYPAGRAILALHEAGFHIQQTLVWMRLE</sequence>
<accession>X0Y7V2</accession>
<name>X0Y7V2_9ZZZZ</name>
<feature type="non-terminal residue" evidence="1">
    <location>
        <position position="1"/>
    </location>
</feature>
<comment type="caution">
    <text evidence="1">The sequence shown here is derived from an EMBL/GenBank/DDBJ whole genome shotgun (WGS) entry which is preliminary data.</text>
</comment>
<reference evidence="1" key="1">
    <citation type="journal article" date="2014" name="Front. Microbiol.">
        <title>High frequency of phylogenetically diverse reductive dehalogenase-homologous genes in deep subseafloor sedimentary metagenomes.</title>
        <authorList>
            <person name="Kawai M."/>
            <person name="Futagami T."/>
            <person name="Toyoda A."/>
            <person name="Takaki Y."/>
            <person name="Nishi S."/>
            <person name="Hori S."/>
            <person name="Arai W."/>
            <person name="Tsubouchi T."/>
            <person name="Morono Y."/>
            <person name="Uchiyama I."/>
            <person name="Ito T."/>
            <person name="Fujiyama A."/>
            <person name="Inagaki F."/>
            <person name="Takami H."/>
        </authorList>
    </citation>
    <scope>NUCLEOTIDE SEQUENCE</scope>
    <source>
        <strain evidence="1">Expedition CK06-06</strain>
    </source>
</reference>
<dbReference type="EMBL" id="BARS01054815">
    <property type="protein sequence ID" value="GAG51860.1"/>
    <property type="molecule type" value="Genomic_DNA"/>
</dbReference>
<gene>
    <name evidence="1" type="ORF">S01H1_81068</name>
</gene>